<dbReference type="AlphaFoldDB" id="A0AAD7AJI9"/>
<evidence type="ECO:0000313" key="1">
    <source>
        <dbReference type="EMBL" id="KAJ7360782.1"/>
    </source>
</evidence>
<protein>
    <submittedName>
        <fullName evidence="1">Uncharacterized protein</fullName>
    </submittedName>
</protein>
<dbReference type="EMBL" id="JARIHO010000005">
    <property type="protein sequence ID" value="KAJ7360782.1"/>
    <property type="molecule type" value="Genomic_DNA"/>
</dbReference>
<proteinExistence type="predicted"/>
<keyword evidence="2" id="KW-1185">Reference proteome</keyword>
<comment type="caution">
    <text evidence="1">The sequence shown here is derived from an EMBL/GenBank/DDBJ whole genome shotgun (WGS) entry which is preliminary data.</text>
</comment>
<gene>
    <name evidence="1" type="ORF">DFH08DRAFT_1073963</name>
</gene>
<sequence>MTPGDLGVMIPGEEARRPRFQKIANVAEKISEWAADRPVSTTFERPEQHYVPSADGCWGSEAVDASTIRHTLRLGDTPSAVSMFGYFRARKISFLGNSFDYKASWSYLRRLHETGELLALATKHNVHPSDLVLIFSTSESKGYTHLLLQTAGRRETLLNEVGAKDGVLYYFENFAAAQGELNGYWSAINSPGNPLFGASPLAPGTEWGWEYFEDGLKVEIGR</sequence>
<name>A0AAD7AJI9_9AGAR</name>
<accession>A0AAD7AJI9</accession>
<reference evidence="1" key="1">
    <citation type="submission" date="2023-03" db="EMBL/GenBank/DDBJ databases">
        <title>Massive genome expansion in bonnet fungi (Mycena s.s.) driven by repeated elements and novel gene families across ecological guilds.</title>
        <authorList>
            <consortium name="Lawrence Berkeley National Laboratory"/>
            <person name="Harder C.B."/>
            <person name="Miyauchi S."/>
            <person name="Viragh M."/>
            <person name="Kuo A."/>
            <person name="Thoen E."/>
            <person name="Andreopoulos B."/>
            <person name="Lu D."/>
            <person name="Skrede I."/>
            <person name="Drula E."/>
            <person name="Henrissat B."/>
            <person name="Morin E."/>
            <person name="Kohler A."/>
            <person name="Barry K."/>
            <person name="LaButti K."/>
            <person name="Morin E."/>
            <person name="Salamov A."/>
            <person name="Lipzen A."/>
            <person name="Mereny Z."/>
            <person name="Hegedus B."/>
            <person name="Baldrian P."/>
            <person name="Stursova M."/>
            <person name="Weitz H."/>
            <person name="Taylor A."/>
            <person name="Grigoriev I.V."/>
            <person name="Nagy L.G."/>
            <person name="Martin F."/>
            <person name="Kauserud H."/>
        </authorList>
    </citation>
    <scope>NUCLEOTIDE SEQUENCE</scope>
    <source>
        <strain evidence="1">CBHHK002</strain>
    </source>
</reference>
<dbReference type="Proteomes" id="UP001218218">
    <property type="component" value="Unassembled WGS sequence"/>
</dbReference>
<organism evidence="1 2">
    <name type="scientific">Mycena albidolilacea</name>
    <dbReference type="NCBI Taxonomy" id="1033008"/>
    <lineage>
        <taxon>Eukaryota</taxon>
        <taxon>Fungi</taxon>
        <taxon>Dikarya</taxon>
        <taxon>Basidiomycota</taxon>
        <taxon>Agaricomycotina</taxon>
        <taxon>Agaricomycetes</taxon>
        <taxon>Agaricomycetidae</taxon>
        <taxon>Agaricales</taxon>
        <taxon>Marasmiineae</taxon>
        <taxon>Mycenaceae</taxon>
        <taxon>Mycena</taxon>
    </lineage>
</organism>
<evidence type="ECO:0000313" key="2">
    <source>
        <dbReference type="Proteomes" id="UP001218218"/>
    </source>
</evidence>